<dbReference type="InterPro" id="IPR010090">
    <property type="entry name" value="Phage_tape_meas"/>
</dbReference>
<keyword evidence="1" id="KW-1188">Viral release from host cell</keyword>
<proteinExistence type="predicted"/>
<comment type="caution">
    <text evidence="5">The sequence shown here is derived from an EMBL/GenBank/DDBJ whole genome shotgun (WGS) entry which is preliminary data.</text>
</comment>
<dbReference type="EMBL" id="JACSPV010000019">
    <property type="protein sequence ID" value="MBD8005816.1"/>
    <property type="molecule type" value="Genomic_DNA"/>
</dbReference>
<gene>
    <name evidence="5" type="ORF">H9631_12075</name>
</gene>
<keyword evidence="2" id="KW-0175">Coiled coil</keyword>
<feature type="coiled-coil region" evidence="2">
    <location>
        <begin position="616"/>
        <end position="657"/>
    </location>
</feature>
<protein>
    <submittedName>
        <fullName evidence="5">Phage tail tape measure protein</fullName>
    </submittedName>
</protein>
<evidence type="ECO:0000313" key="6">
    <source>
        <dbReference type="Proteomes" id="UP000648182"/>
    </source>
</evidence>
<dbReference type="NCBIfam" id="TIGR01760">
    <property type="entry name" value="tape_meas_TP901"/>
    <property type="match status" value="1"/>
</dbReference>
<feature type="domain" description="Phage tail tape measure protein" evidence="4">
    <location>
        <begin position="97"/>
        <end position="286"/>
    </location>
</feature>
<organism evidence="5 6">
    <name type="scientific">Bacillus norwichensis</name>
    <dbReference type="NCBI Taxonomy" id="2762217"/>
    <lineage>
        <taxon>Bacteria</taxon>
        <taxon>Bacillati</taxon>
        <taxon>Bacillota</taxon>
        <taxon>Bacilli</taxon>
        <taxon>Bacillales</taxon>
        <taxon>Bacillaceae</taxon>
        <taxon>Bacillus</taxon>
    </lineage>
</organism>
<name>A0ABR8VMK9_9BACI</name>
<evidence type="ECO:0000313" key="5">
    <source>
        <dbReference type="EMBL" id="MBD8005816.1"/>
    </source>
</evidence>
<sequence length="1058" mass="115224">MNRTEDQLNRLNKAIREQSSPWTRLGDKMTSTGEKMQEIGKGMTDFGKSYSMKVTAPIVAAGTAFFKSASEFETAFAGVRKTVDATEDQFAELKQGIRDMAKELPASANEIAGVAEVAGQLGIKRKDILKFTRVMVDLGVATNMSSEEAATALARLANITQMPMKNIDRLGATVVDLGNNLATTESEIVDMSLRLAGAGSQIGLTEDQIVAFAGALSSVGIQAEMGGSAFSRVMIEIANASAMGDKAVKDFADVAGMSAKDFQKAFKDDAALAVIAFVEGLDRMKKEGENVFGVLEDLGLSEIRVRDTLLRAAGAGDLFRESLELGSKAWEENTALTNEAAERYKTTESQLKILWNRVKDVSITLGEALIPAVMDAIDAAEPLIKKIESGAQSFSEMDKEQQATVLSLLGIVSAIGPASVALGGLTSTIGGVLKVGGNVSKMFGKVGGAGLIGRIGLLSSGPGMPVGLAIAGVGALGYGIYKLTKKSQDAKKVTTEVADSLLEQADALEPNIEKYESLQQKSGLTADEFGRLLDIQSELNKTQNPALVEQLQEEYNKLAEKSGLSNEQLDEMIELNSTIIEQAPTVEQKFTDKGNAIIESTKAVREYIDSLREMAFEELKEEQVKALEREKELRKENKFLAKEASKVEADIKELIDKRDMSLEEVNKRLQEIHVNTKHGLNSHKEVMELRREEQILLAIKNGTIAETLEKLQGERKELNKKQKLNEEELSKLDQINARMAEVLLAEVDINFEKGKGLKKLDEKIESLKNERQELMTNATEEQKRNGLYDQQIQLLDDSISKHEAIKKKILEETGYQAEFNIKQEALQTILGFNDGLLKSSLKRMLEMAAAQQGTNAEIDKGTGKAQDLTNELGKNVQKDVNVNTNPSVDALNQALSSPVRKAINLSVSAAKLALSPFQLLGYADGTPLGGHKGGAFLAGEEGFELGRLGNRWELLNFGLYDRPRGYEVFTHDESKKILRALNNLPGYAAGARDPGEANRVVNQLNNQQAMSDGNATVVRLLKDIVQGIKDGKIIQIDGNTVTRIVNENNAVDNIGRYF</sequence>
<dbReference type="Pfam" id="PF10145">
    <property type="entry name" value="PhageMin_Tail"/>
    <property type="match status" value="1"/>
</dbReference>
<keyword evidence="6" id="KW-1185">Reference proteome</keyword>
<dbReference type="PANTHER" id="PTHR37813:SF1">
    <property type="entry name" value="FELS-2 PROPHAGE PROTEIN"/>
    <property type="match status" value="1"/>
</dbReference>
<accession>A0ABR8VMK9</accession>
<reference evidence="5 6" key="1">
    <citation type="submission" date="2020-08" db="EMBL/GenBank/DDBJ databases">
        <title>A Genomic Blueprint of the Chicken Gut Microbiome.</title>
        <authorList>
            <person name="Gilroy R."/>
            <person name="Ravi A."/>
            <person name="Getino M."/>
            <person name="Pursley I."/>
            <person name="Horton D.L."/>
            <person name="Alikhan N.-F."/>
            <person name="Baker D."/>
            <person name="Gharbi K."/>
            <person name="Hall N."/>
            <person name="Watson M."/>
            <person name="Adriaenssens E.M."/>
            <person name="Foster-Nyarko E."/>
            <person name="Jarju S."/>
            <person name="Secka A."/>
            <person name="Antonio M."/>
            <person name="Oren A."/>
            <person name="Chaudhuri R."/>
            <person name="La Ragione R.M."/>
            <person name="Hildebrand F."/>
            <person name="Pallen M.J."/>
        </authorList>
    </citation>
    <scope>NUCLEOTIDE SEQUENCE [LARGE SCALE GENOMIC DNA]</scope>
    <source>
        <strain evidence="5 6">Sa1BUA2</strain>
    </source>
</reference>
<feature type="region of interest" description="Disordered" evidence="3">
    <location>
        <begin position="13"/>
        <end position="34"/>
    </location>
</feature>
<evidence type="ECO:0000256" key="3">
    <source>
        <dbReference type="SAM" id="MobiDB-lite"/>
    </source>
</evidence>
<evidence type="ECO:0000259" key="4">
    <source>
        <dbReference type="Pfam" id="PF10145"/>
    </source>
</evidence>
<dbReference type="Proteomes" id="UP000648182">
    <property type="component" value="Unassembled WGS sequence"/>
</dbReference>
<feature type="coiled-coil region" evidence="2">
    <location>
        <begin position="701"/>
        <end position="784"/>
    </location>
</feature>
<evidence type="ECO:0000256" key="1">
    <source>
        <dbReference type="ARBA" id="ARBA00022612"/>
    </source>
</evidence>
<evidence type="ECO:0000256" key="2">
    <source>
        <dbReference type="SAM" id="Coils"/>
    </source>
</evidence>
<dbReference type="PANTHER" id="PTHR37813">
    <property type="entry name" value="FELS-2 PROPHAGE PROTEIN"/>
    <property type="match status" value="1"/>
</dbReference>